<proteinExistence type="predicted"/>
<evidence type="ECO:0000313" key="2">
    <source>
        <dbReference type="Proteomes" id="UP000651085"/>
    </source>
</evidence>
<comment type="caution">
    <text evidence="1">The sequence shown here is derived from an EMBL/GenBank/DDBJ whole genome shotgun (WGS) entry which is preliminary data.</text>
</comment>
<dbReference type="Proteomes" id="UP000651085">
    <property type="component" value="Unassembled WGS sequence"/>
</dbReference>
<dbReference type="RefSeq" id="WP_262433052.1">
    <property type="nucleotide sequence ID" value="NZ_JACRTF010000001.1"/>
</dbReference>
<organism evidence="1 2">
    <name type="scientific">Jilunia laotingensis</name>
    <dbReference type="NCBI Taxonomy" id="2763675"/>
    <lineage>
        <taxon>Bacteria</taxon>
        <taxon>Pseudomonadati</taxon>
        <taxon>Bacteroidota</taxon>
        <taxon>Bacteroidia</taxon>
        <taxon>Bacteroidales</taxon>
        <taxon>Bacteroidaceae</taxon>
        <taxon>Jilunia</taxon>
    </lineage>
</organism>
<protein>
    <submittedName>
        <fullName evidence="1">Uncharacterized protein</fullName>
    </submittedName>
</protein>
<dbReference type="PROSITE" id="PS51257">
    <property type="entry name" value="PROKAR_LIPOPROTEIN"/>
    <property type="match status" value="1"/>
</dbReference>
<reference evidence="1" key="1">
    <citation type="submission" date="2020-08" db="EMBL/GenBank/DDBJ databases">
        <title>Genome public.</title>
        <authorList>
            <person name="Liu C."/>
            <person name="Sun Q."/>
        </authorList>
    </citation>
    <scope>NUCLEOTIDE SEQUENCE</scope>
    <source>
        <strain evidence="1">N12</strain>
    </source>
</reference>
<evidence type="ECO:0000313" key="1">
    <source>
        <dbReference type="EMBL" id="MBC8591831.1"/>
    </source>
</evidence>
<accession>A0A926F1U9</accession>
<keyword evidence="2" id="KW-1185">Reference proteome</keyword>
<gene>
    <name evidence="1" type="ORF">H8744_00975</name>
</gene>
<name>A0A926F1U9_9BACT</name>
<dbReference type="AlphaFoldDB" id="A0A926F1U9"/>
<dbReference type="EMBL" id="JACRTF010000001">
    <property type="protein sequence ID" value="MBC8591831.1"/>
    <property type="molecule type" value="Genomic_DNA"/>
</dbReference>
<sequence length="800" mass="84635">MKTKYLLPVLAGLALASCNTEDDFSGTSPKNNYSPITFSVSRDGAVDPLTRATIDGSVVNFDMTDVISMFHGMTMGNGSPDYSITAVGENAIFKGEGVDGALVFKTQSMVNPGKAILVYPADTAFNYVTDGNISIRVPVSQNEKTKLVQPYMSDVMDIATYDGTAADNSAGYGRNYDVPLKKVGSLLRIHIDAANKELVNNIQDVAPIKFQGITIDAGANKFNTSVKVVPGAAKPKLAEEGGVANSDVDRYDHLVNVAELEDGATKVQTITSTDVQDNVASVTLLPHVADVDLTGATSAITVQTNYGSVKVSYDAGQVAATNPLKRRNDDGTPDVAGSEANLNTALVEILNGTWKENTTSDNFKGENTGASFQRILSIDMTKLEMDGTIVTNSSELIDVLKVYKALGKTDVTKIELNGTNGRFELTGEALDLLIATNTGGGKIKLNIAKNSNSIVLADAAATLVKLNNEKVEFVDASGTAVKANVILKTGIDWTIDQTFDGSAKMTDIANEGTLKITNTESAADALAMELINAENATVKFGSPKVILGKFTSNAGSEVIVASSQTVQLAGETNLFGTTTNNGIISAAAVVTNLGTINNNFEISVLKGGSGSITNIGTINHLSSAAVTYITNNAGNYSGTGYKGTIILSDRKNEVSVKDDSNIGYIKFTINETKNDQTYTYNPTNDKFNWLIINTEGVTDAQQDVVNIKLTSVPTYLSLQGKTVNVTANISSGLTDLFVDSSMRLLGSNAIKATNIYVADYILHSGYLTGDQKTTYESGCYGVAEDAVTYANGQIRTVGNN</sequence>